<keyword evidence="1" id="KW-0862">Zinc</keyword>
<dbReference type="GO" id="GO:0003676">
    <property type="term" value="F:nucleic acid binding"/>
    <property type="evidence" value="ECO:0007669"/>
    <property type="project" value="InterPro"/>
</dbReference>
<feature type="compositionally biased region" description="Pro residues" evidence="2">
    <location>
        <begin position="1699"/>
        <end position="1714"/>
    </location>
</feature>
<feature type="region of interest" description="Disordered" evidence="2">
    <location>
        <begin position="390"/>
        <end position="436"/>
    </location>
</feature>
<feature type="domain" description="CCHC-type" evidence="3">
    <location>
        <begin position="211"/>
        <end position="224"/>
    </location>
</feature>
<dbReference type="GO" id="GO:0008270">
    <property type="term" value="F:zinc ion binding"/>
    <property type="evidence" value="ECO:0007669"/>
    <property type="project" value="UniProtKB-KW"/>
</dbReference>
<dbReference type="InterPro" id="IPR001878">
    <property type="entry name" value="Znf_CCHC"/>
</dbReference>
<evidence type="ECO:0000313" key="4">
    <source>
        <dbReference type="EMBL" id="SPD20137.1"/>
    </source>
</evidence>
<feature type="region of interest" description="Disordered" evidence="2">
    <location>
        <begin position="1682"/>
        <end position="1718"/>
    </location>
</feature>
<dbReference type="PANTHER" id="PTHR33116">
    <property type="entry name" value="REVERSE TRANSCRIPTASE ZINC-BINDING DOMAIN-CONTAINING PROTEIN-RELATED-RELATED"/>
    <property type="match status" value="1"/>
</dbReference>
<dbReference type="InterPro" id="IPR026960">
    <property type="entry name" value="RVT-Znf"/>
</dbReference>
<dbReference type="Gene3D" id="3.60.10.10">
    <property type="entry name" value="Endonuclease/exonuclease/phosphatase"/>
    <property type="match status" value="1"/>
</dbReference>
<protein>
    <recommendedName>
        <fullName evidence="3">CCHC-type domain-containing protein</fullName>
    </recommendedName>
</protein>
<feature type="compositionally biased region" description="Basic residues" evidence="2">
    <location>
        <begin position="410"/>
        <end position="419"/>
    </location>
</feature>
<accession>A0A2N9I264</accession>
<dbReference type="InterPro" id="IPR025836">
    <property type="entry name" value="Zn_knuckle_CX2CX4HX4C"/>
</dbReference>
<keyword evidence="1" id="KW-0863">Zinc-finger</keyword>
<proteinExistence type="predicted"/>
<dbReference type="InterPro" id="IPR025558">
    <property type="entry name" value="DUF4283"/>
</dbReference>
<dbReference type="GO" id="GO:0004523">
    <property type="term" value="F:RNA-DNA hybrid ribonuclease activity"/>
    <property type="evidence" value="ECO:0007669"/>
    <property type="project" value="InterPro"/>
</dbReference>
<organism evidence="4">
    <name type="scientific">Fagus sylvatica</name>
    <name type="common">Beechnut</name>
    <dbReference type="NCBI Taxonomy" id="28930"/>
    <lineage>
        <taxon>Eukaryota</taxon>
        <taxon>Viridiplantae</taxon>
        <taxon>Streptophyta</taxon>
        <taxon>Embryophyta</taxon>
        <taxon>Tracheophyta</taxon>
        <taxon>Spermatophyta</taxon>
        <taxon>Magnoliopsida</taxon>
        <taxon>eudicotyledons</taxon>
        <taxon>Gunneridae</taxon>
        <taxon>Pentapetalae</taxon>
        <taxon>rosids</taxon>
        <taxon>fabids</taxon>
        <taxon>Fagales</taxon>
        <taxon>Fagaceae</taxon>
        <taxon>Fagus</taxon>
    </lineage>
</organism>
<keyword evidence="1" id="KW-0479">Metal-binding</keyword>
<dbReference type="InterPro" id="IPR002156">
    <property type="entry name" value="RNaseH_domain"/>
</dbReference>
<evidence type="ECO:0000256" key="1">
    <source>
        <dbReference type="PROSITE-ProRule" id="PRU00047"/>
    </source>
</evidence>
<feature type="compositionally biased region" description="Basic and acidic residues" evidence="2">
    <location>
        <begin position="1801"/>
        <end position="1817"/>
    </location>
</feature>
<dbReference type="InterPro" id="IPR036691">
    <property type="entry name" value="Endo/exonu/phosph_ase_sf"/>
</dbReference>
<feature type="region of interest" description="Disordered" evidence="2">
    <location>
        <begin position="247"/>
        <end position="341"/>
    </location>
</feature>
<dbReference type="SUPFAM" id="SSF56219">
    <property type="entry name" value="DNase I-like"/>
    <property type="match status" value="1"/>
</dbReference>
<gene>
    <name evidence="4" type="ORF">FSB_LOCUS48019</name>
</gene>
<dbReference type="PANTHER" id="PTHR33116:SF86">
    <property type="entry name" value="REVERSE TRANSCRIPTASE DOMAIN-CONTAINING PROTEIN"/>
    <property type="match status" value="1"/>
</dbReference>
<evidence type="ECO:0000256" key="2">
    <source>
        <dbReference type="SAM" id="MobiDB-lite"/>
    </source>
</evidence>
<reference evidence="4" key="1">
    <citation type="submission" date="2018-02" db="EMBL/GenBank/DDBJ databases">
        <authorList>
            <person name="Cohen D.B."/>
            <person name="Kent A.D."/>
        </authorList>
    </citation>
    <scope>NUCLEOTIDE SEQUENCE</scope>
</reference>
<dbReference type="EMBL" id="OIVN01004957">
    <property type="protein sequence ID" value="SPD20137.1"/>
    <property type="molecule type" value="Genomic_DNA"/>
</dbReference>
<sequence length="1907" mass="215658">MAEELAELCRRMQLSDKEKLRINLRKDPIVKSKKEAQFSILFKLLTTRAFNVEAFKGTVRSLWMGRRGVTIRAIEDNLFMAVFQERDDLERVFVQSPWTFDKKLILMVRFEGDLQPTAVTFTHAAFWIRVHNLPIKSMIREVGEDIGMELGSLLEVDVPDNGLGWGKYLRIRVEINVMEPLLRGRIVQGVEGENADPFWVEFKYEHLPIYCYRCGRLGHSSNECLEGRRSNRTEEIHGEKWGSWLRAPILRGPPARQPRRDRTPAEDEGDLQSDRNGVQEDNPHSHAPVVDGGEEDAVDSTGVQAEIEEEIDSSIHPLEPRDHDVLPQNPGLEDSDPNPMICESETELHEVRNIRLTRDEAEIVIIPVMGPAGLHGSNNGRYTQHPVEPTLRDVASPNCPTSAGLSKSTTWKKRARKVSTRGEDSGSTTPRQRKRKLVPPADMVCELEERRSSKRRLIIGEVNELHDLVRKKGPNVVFLMETRLQRCYGTLVLMSIFNTIQTTISVANVVQADGIQWRITGFYGHPETSLRHRSWSLLRHLRGPSGVPWMVMGDFNEIMRIDEMVGQADRNTNQMALFREALLDCELIDMGFTGSALTWSNNREQNALVRARTGQSDHMGLLVNTMGSAEVQRVDSRRKKLFRFEKTWVREAGCEDRLLLELGTFILLELLCFGSEELLGGELNILRAKEETMWRQRSRISWLAEGDQNTSFFHECASQSRKTNTIIGLRDQQHIWQTRPAEIERVAVDYFHRNFLFIKSPSLLDDVVSEVAGVVTPGMNSELLKPFGGEEVQKALFQMHPTKAPGPKILAYCREIMFKWQSSLDMSKAYDRVEWDYLQAIMLKLGFHPNWVKLIMACVTTATYAIMVNGEPKGYVKPQLVTRPSLPGILSVPCLAQTLTTQFEKYLGLPPVVGRAKRRAFNEIKDRVWRRLQGWKEKLLSQAGREVLIKAVIQAIPIYAMGCFKLPAGLCADLSAMATRFWWGQKGVERKIHWLSKTKLMKSKREGGMGFRDLQLFNKALLARQGWRLLHQPSSLLMSACSWRVMWKVYFPFPLSKRKPADVLIWTGTKQGTFSVKSAYRMLYSHQVVAEASSSSSRNSAQQFWSSIWATSVPPKVRVFIWRACKGILPTQTHLFDKGISNTFSCVWCGEEAETEDHLLWRCDFAQRVWKECPVTFAKSVHADMSFTDFIDCCLMDLASPSLEITLFTAWAIWKARNELVWNEHSTPVAELCQQAAGSALDFLESRSMHTESFTPPNGVPELKWKPPEGMNYKLNFSCKMGNDPYQVGLGVLVRDSSGLVAASMWRQFSGEGCGLQVYTQALLLALEFAFSIGLRGLEVDVGNKELYGLLQKPGPCLAHMGVLIDDIQDWTHEFHFLSFSFIKNVCNKADDVQKSARSSFVVLSLTEDLKQQEGGFFVGVCRVVESEGRVLRFGDLGSFRLCAPPFIGGASSIWTSPEGLSDRDEDTRSLGRNPVRLWRKYQIPEDVVLRIPESDEVHARPAPDEGVAWIVSTSRRVSWPQMPGGRWLGSMVMWKVLSDGKDDLTLDELLFCYKPCQIPASPGLLVFEHAATGLEVDSGEPHRPTGNGKTTTSLSAETIGRVSNVRRTTTLSPFVESGACPRPLGTPGSLHHNQHHYKHFIRPELLARYSFGPEPSEGCPVVARRSIGRVKRRPRWYIGKKEERLTRRPRRRLTRRSLPPPPPVQKPSVPEPVPTSSVEVVEISAEPSSSRPLEKVPTLPRDASLACRRAKSVVTKDDVGEYDKVNTDVVKVAGIHSLMKWEDALLKQKIQMSEAAQANQRDEELKKALDGARRSDEQVKTLTSQLEGARVSAVEEFKSSEAYDDVNTKYFLSGFNLLKKQAKEKFPQLDFDAFQPFDDDESTMPAEEGNVEAPAHDPQMDDDATS</sequence>
<dbReference type="Pfam" id="PF14392">
    <property type="entry name" value="zf-CCHC_4"/>
    <property type="match status" value="1"/>
</dbReference>
<dbReference type="Pfam" id="PF14111">
    <property type="entry name" value="DUF4283"/>
    <property type="match status" value="1"/>
</dbReference>
<evidence type="ECO:0000259" key="3">
    <source>
        <dbReference type="PROSITE" id="PS50158"/>
    </source>
</evidence>
<feature type="region of interest" description="Disordered" evidence="2">
    <location>
        <begin position="1874"/>
        <end position="1907"/>
    </location>
</feature>
<dbReference type="Pfam" id="PF13456">
    <property type="entry name" value="RVT_3"/>
    <property type="match status" value="1"/>
</dbReference>
<feature type="region of interest" description="Disordered" evidence="2">
    <location>
        <begin position="1797"/>
        <end position="1817"/>
    </location>
</feature>
<dbReference type="Pfam" id="PF13966">
    <property type="entry name" value="zf-RVT"/>
    <property type="match status" value="1"/>
</dbReference>
<name>A0A2N9I264_FAGSY</name>
<feature type="compositionally biased region" description="Polar residues" evidence="2">
    <location>
        <begin position="398"/>
        <end position="409"/>
    </location>
</feature>
<dbReference type="PROSITE" id="PS50158">
    <property type="entry name" value="ZF_CCHC"/>
    <property type="match status" value="1"/>
</dbReference>